<dbReference type="EMBL" id="PTJC01000005">
    <property type="protein sequence ID" value="PPK87673.1"/>
    <property type="molecule type" value="Genomic_DNA"/>
</dbReference>
<evidence type="ECO:0000259" key="3">
    <source>
        <dbReference type="Pfam" id="PF20239"/>
    </source>
</evidence>
<accession>A0A2S6I853</accession>
<dbReference type="Proteomes" id="UP000237662">
    <property type="component" value="Unassembled WGS sequence"/>
</dbReference>
<dbReference type="AlphaFoldDB" id="A0A2S6I853"/>
<dbReference type="PANTHER" id="PTHR47756:SF2">
    <property type="entry name" value="BLL6612 PROTEIN"/>
    <property type="match status" value="1"/>
</dbReference>
<feature type="domain" description="DUF6596" evidence="3">
    <location>
        <begin position="183"/>
        <end position="284"/>
    </location>
</feature>
<dbReference type="InterPro" id="IPR007627">
    <property type="entry name" value="RNA_pol_sigma70_r2"/>
</dbReference>
<dbReference type="Gene3D" id="1.10.10.10">
    <property type="entry name" value="Winged helix-like DNA-binding domain superfamily/Winged helix DNA-binding domain"/>
    <property type="match status" value="1"/>
</dbReference>
<dbReference type="InterPro" id="IPR036388">
    <property type="entry name" value="WH-like_DNA-bd_sf"/>
</dbReference>
<evidence type="ECO:0000313" key="5">
    <source>
        <dbReference type="Proteomes" id="UP000237662"/>
    </source>
</evidence>
<dbReference type="PANTHER" id="PTHR47756">
    <property type="entry name" value="BLL6612 PROTEIN-RELATED"/>
    <property type="match status" value="1"/>
</dbReference>
<dbReference type="Pfam" id="PF08281">
    <property type="entry name" value="Sigma70_r4_2"/>
    <property type="match status" value="1"/>
</dbReference>
<dbReference type="InterPro" id="IPR046531">
    <property type="entry name" value="DUF6596"/>
</dbReference>
<comment type="caution">
    <text evidence="4">The sequence shown here is derived from an EMBL/GenBank/DDBJ whole genome shotgun (WGS) entry which is preliminary data.</text>
</comment>
<proteinExistence type="predicted"/>
<dbReference type="OrthoDB" id="9780299at2"/>
<sequence>MEPRELIPHLFRREYGRIVSVLAGRFGVDHLDAAEDLASETFLTAMETWPYRGIPENPVAWLYTVARNKASNHLQRENLFREKIAGQLLRESTVTEPDIDLSDRNITDHQLQMLFTVCHPSVPQSAQIALALRVLCGFGIDEIAAAFLTNKDTVNKRLHRAKRKLRDHAVQLEVPADARLAPRLESVLRTLYLLFSEGYYSERNDAIVRKELCLEAVRLTYLLLGNPSTDTHASNALLSLMCFHSSRLDARLSDAGEPVLYRDQDTTRWDTALIEKGFYYLQRASQWEVVSKYYLEASIAYWHTVQGDSREKWESVLSLYDALLTVDPTPLAQLNRLYALAKVRGNAAALREAEGLPLHDNHFYHLLLSELTEDTDPTAALESLRAAYRYCGTETERVFIAAKMERLATQLRTR</sequence>
<dbReference type="InterPro" id="IPR014284">
    <property type="entry name" value="RNA_pol_sigma-70_dom"/>
</dbReference>
<feature type="domain" description="RNA polymerase sigma-70 region 2" evidence="1">
    <location>
        <begin position="11"/>
        <end position="77"/>
    </location>
</feature>
<dbReference type="InterPro" id="IPR013324">
    <property type="entry name" value="RNA_pol_sigma_r3/r4-like"/>
</dbReference>
<dbReference type="Pfam" id="PF04542">
    <property type="entry name" value="Sigma70_r2"/>
    <property type="match status" value="1"/>
</dbReference>
<dbReference type="GO" id="GO:0006352">
    <property type="term" value="P:DNA-templated transcription initiation"/>
    <property type="evidence" value="ECO:0007669"/>
    <property type="project" value="InterPro"/>
</dbReference>
<name>A0A2S6I853_9BACT</name>
<dbReference type="SUPFAM" id="SSF88659">
    <property type="entry name" value="Sigma3 and sigma4 domains of RNA polymerase sigma factors"/>
    <property type="match status" value="1"/>
</dbReference>
<dbReference type="GO" id="GO:0016987">
    <property type="term" value="F:sigma factor activity"/>
    <property type="evidence" value="ECO:0007669"/>
    <property type="project" value="InterPro"/>
</dbReference>
<dbReference type="Pfam" id="PF20239">
    <property type="entry name" value="DUF6596"/>
    <property type="match status" value="1"/>
</dbReference>
<evidence type="ECO:0000313" key="4">
    <source>
        <dbReference type="EMBL" id="PPK87673.1"/>
    </source>
</evidence>
<dbReference type="InterPro" id="IPR013249">
    <property type="entry name" value="RNA_pol_sigma70_r4_t2"/>
</dbReference>
<reference evidence="4 5" key="1">
    <citation type="submission" date="2018-02" db="EMBL/GenBank/DDBJ databases">
        <title>Genomic Encyclopedia of Archaeal and Bacterial Type Strains, Phase II (KMG-II): from individual species to whole genera.</title>
        <authorList>
            <person name="Goeker M."/>
        </authorList>
    </citation>
    <scope>NUCLEOTIDE SEQUENCE [LARGE SCALE GENOMIC DNA]</scope>
    <source>
        <strain evidence="4 5">DSM 29526</strain>
    </source>
</reference>
<dbReference type="InterPro" id="IPR013325">
    <property type="entry name" value="RNA_pol_sigma_r2"/>
</dbReference>
<protein>
    <submittedName>
        <fullName evidence="4">RNA polymerase sigma-70 factor (ECF subfamily)</fullName>
    </submittedName>
</protein>
<gene>
    <name evidence="4" type="ORF">CLV84_0621</name>
</gene>
<evidence type="ECO:0000259" key="1">
    <source>
        <dbReference type="Pfam" id="PF04542"/>
    </source>
</evidence>
<dbReference type="RefSeq" id="WP_104418270.1">
    <property type="nucleotide sequence ID" value="NZ_PTJC01000005.1"/>
</dbReference>
<dbReference type="SUPFAM" id="SSF88946">
    <property type="entry name" value="Sigma2 domain of RNA polymerase sigma factors"/>
    <property type="match status" value="1"/>
</dbReference>
<dbReference type="Gene3D" id="1.10.1740.10">
    <property type="match status" value="1"/>
</dbReference>
<keyword evidence="5" id="KW-1185">Reference proteome</keyword>
<organism evidence="4 5">
    <name type="scientific">Neolewinella xylanilytica</name>
    <dbReference type="NCBI Taxonomy" id="1514080"/>
    <lineage>
        <taxon>Bacteria</taxon>
        <taxon>Pseudomonadati</taxon>
        <taxon>Bacteroidota</taxon>
        <taxon>Saprospiria</taxon>
        <taxon>Saprospirales</taxon>
        <taxon>Lewinellaceae</taxon>
        <taxon>Neolewinella</taxon>
    </lineage>
</organism>
<evidence type="ECO:0000259" key="2">
    <source>
        <dbReference type="Pfam" id="PF08281"/>
    </source>
</evidence>
<dbReference type="NCBIfam" id="TIGR02937">
    <property type="entry name" value="sigma70-ECF"/>
    <property type="match status" value="1"/>
</dbReference>
<dbReference type="GO" id="GO:0003677">
    <property type="term" value="F:DNA binding"/>
    <property type="evidence" value="ECO:0007669"/>
    <property type="project" value="InterPro"/>
</dbReference>
<feature type="domain" description="RNA polymerase sigma factor 70 region 4 type 2" evidence="2">
    <location>
        <begin position="118"/>
        <end position="165"/>
    </location>
</feature>